<dbReference type="AlphaFoldDB" id="A0A433UTI9"/>
<keyword evidence="1" id="KW-0472">Membrane</keyword>
<dbReference type="EMBL" id="RSCM01000005">
    <property type="protein sequence ID" value="RUS97097.1"/>
    <property type="molecule type" value="Genomic_DNA"/>
</dbReference>
<feature type="transmembrane region" description="Helical" evidence="1">
    <location>
        <begin position="114"/>
        <end position="135"/>
    </location>
</feature>
<keyword evidence="1" id="KW-0812">Transmembrane</keyword>
<evidence type="ECO:0000313" key="2">
    <source>
        <dbReference type="EMBL" id="RUS97097.1"/>
    </source>
</evidence>
<dbReference type="OrthoDB" id="9812409at2"/>
<evidence type="ECO:0000313" key="3">
    <source>
        <dbReference type="Proteomes" id="UP000276103"/>
    </source>
</evidence>
<accession>A0A433UTI9</accession>
<protein>
    <submittedName>
        <fullName evidence="2">DUF4126 domain-containing protein</fullName>
    </submittedName>
</protein>
<keyword evidence="3" id="KW-1185">Reference proteome</keyword>
<feature type="transmembrane region" description="Helical" evidence="1">
    <location>
        <begin position="29"/>
        <end position="48"/>
    </location>
</feature>
<reference evidence="2 3" key="1">
    <citation type="journal article" date="2019" name="Genome Biol. Evol.">
        <title>Day and night: Metabolic profiles and evolutionary relationships of six axenic non-marine cyanobacteria.</title>
        <authorList>
            <person name="Will S.E."/>
            <person name="Henke P."/>
            <person name="Boedeker C."/>
            <person name="Huang S."/>
            <person name="Brinkmann H."/>
            <person name="Rohde M."/>
            <person name="Jarek M."/>
            <person name="Friedl T."/>
            <person name="Seufert S."/>
            <person name="Schumacher M."/>
            <person name="Overmann J."/>
            <person name="Neumann-Schaal M."/>
            <person name="Petersen J."/>
        </authorList>
    </citation>
    <scope>NUCLEOTIDE SEQUENCE [LARGE SCALE GENOMIC DNA]</scope>
    <source>
        <strain evidence="2 3">SAG 1403-4b</strain>
    </source>
</reference>
<gene>
    <name evidence="2" type="ORF">DSM107003_18380</name>
</gene>
<evidence type="ECO:0000256" key="1">
    <source>
        <dbReference type="SAM" id="Phobius"/>
    </source>
</evidence>
<keyword evidence="1" id="KW-1133">Transmembrane helix</keyword>
<name>A0A433UTI9_ANAVA</name>
<sequence>MFMTLISAFVLGFVAGLRALTAPAALFLARGGIIGIVLAVLAVAELIGDMLPQIPSRTSPPALIARILSGGIVGWLVTGANSSFAPVGAILGVVGALAGTYGGRAVRIAAIERIGAVPAALAEDVVAIALAAFIVTR</sequence>
<dbReference type="Proteomes" id="UP000276103">
    <property type="component" value="Unassembled WGS sequence"/>
</dbReference>
<organism evidence="2 3">
    <name type="scientific">Trichormus variabilis SAG 1403-4b</name>
    <dbReference type="NCBI Taxonomy" id="447716"/>
    <lineage>
        <taxon>Bacteria</taxon>
        <taxon>Bacillati</taxon>
        <taxon>Cyanobacteriota</taxon>
        <taxon>Cyanophyceae</taxon>
        <taxon>Nostocales</taxon>
        <taxon>Nostocaceae</taxon>
        <taxon>Trichormus</taxon>
    </lineage>
</organism>
<proteinExistence type="predicted"/>
<comment type="caution">
    <text evidence="2">The sequence shown here is derived from an EMBL/GenBank/DDBJ whole genome shotgun (WGS) entry which is preliminary data.</text>
</comment>